<reference evidence="1 2" key="1">
    <citation type="submission" date="2016-04" db="EMBL/GenBank/DDBJ databases">
        <title>Genome analyses suggest a sexual origin of heterokaryosis in a supposedly ancient asexual fungus.</title>
        <authorList>
            <person name="Ropars J."/>
            <person name="Sedzielewska K."/>
            <person name="Noel J."/>
            <person name="Charron P."/>
            <person name="Farinelli L."/>
            <person name="Marton T."/>
            <person name="Kruger M."/>
            <person name="Pelin A."/>
            <person name="Brachmann A."/>
            <person name="Corradi N."/>
        </authorList>
    </citation>
    <scope>NUCLEOTIDE SEQUENCE [LARGE SCALE GENOMIC DNA]</scope>
    <source>
        <strain evidence="1 2">A5</strain>
    </source>
</reference>
<dbReference type="OrthoDB" id="2410952at2759"/>
<proteinExistence type="predicted"/>
<comment type="caution">
    <text evidence="1">The sequence shown here is derived from an EMBL/GenBank/DDBJ whole genome shotgun (WGS) entry which is preliminary data.</text>
</comment>
<evidence type="ECO:0000313" key="1">
    <source>
        <dbReference type="EMBL" id="PKC17758.1"/>
    </source>
</evidence>
<sequence>MAEVFTLSEDDKNLLIAEKAYEKLKINNKQLNDELNSLQIYNHNLEKAIQIPDDVWESLNKRCHEKFDFEDLIKESTEIEELQWAEKTLPSYTIWDKFNLKSGMIKNLFQKSNMQEDDMDLDMEDSESNEKQGVKGNIIPYKRWKTQTSYKVIRWLLDVEFQDYSNLKEEERIKVLDSLYNIRFERNE</sequence>
<organism evidence="1 2">
    <name type="scientific">Rhizophagus irregularis</name>
    <dbReference type="NCBI Taxonomy" id="588596"/>
    <lineage>
        <taxon>Eukaryota</taxon>
        <taxon>Fungi</taxon>
        <taxon>Fungi incertae sedis</taxon>
        <taxon>Mucoromycota</taxon>
        <taxon>Glomeromycotina</taxon>
        <taxon>Glomeromycetes</taxon>
        <taxon>Glomerales</taxon>
        <taxon>Glomeraceae</taxon>
        <taxon>Rhizophagus</taxon>
    </lineage>
</organism>
<evidence type="ECO:0000313" key="2">
    <source>
        <dbReference type="Proteomes" id="UP000232722"/>
    </source>
</evidence>
<dbReference type="AlphaFoldDB" id="A0A2I1EJP2"/>
<dbReference type="EMBL" id="LLXJ01000006">
    <property type="protein sequence ID" value="PKC17758.1"/>
    <property type="molecule type" value="Genomic_DNA"/>
</dbReference>
<dbReference type="VEuPathDB" id="FungiDB:RhiirFUN_014692"/>
<dbReference type="Proteomes" id="UP000232722">
    <property type="component" value="Unassembled WGS sequence"/>
</dbReference>
<dbReference type="VEuPathDB" id="FungiDB:RhiirA1_491652"/>
<dbReference type="VEuPathDB" id="FungiDB:FUN_012419"/>
<name>A0A2I1EJP2_9GLOM</name>
<gene>
    <name evidence="1" type="ORF">RhiirA5_405543</name>
</gene>
<reference evidence="1 2" key="2">
    <citation type="submission" date="2017-09" db="EMBL/GenBank/DDBJ databases">
        <title>Extensive intraspecific genome diversity in a model arbuscular mycorrhizal fungus.</title>
        <authorList>
            <person name="Chen E.C."/>
            <person name="Morin E."/>
            <person name="Beaudet D."/>
            <person name="Noel J."/>
            <person name="Ndikumana S."/>
            <person name="Charron P."/>
            <person name="St-Onge C."/>
            <person name="Giorgi J."/>
            <person name="Grigoriev I.V."/>
            <person name="Roux C."/>
            <person name="Martin F.M."/>
            <person name="Corradi N."/>
        </authorList>
    </citation>
    <scope>NUCLEOTIDE SEQUENCE [LARGE SCALE GENOMIC DNA]</scope>
    <source>
        <strain evidence="1 2">A5</strain>
    </source>
</reference>
<dbReference type="VEuPathDB" id="FungiDB:RhiirA1_475384"/>
<accession>A0A2I1EJP2</accession>
<protein>
    <submittedName>
        <fullName evidence="1">Uncharacterized protein</fullName>
    </submittedName>
</protein>
<dbReference type="VEuPathDB" id="FungiDB:FUN_012417"/>